<gene>
    <name evidence="3" type="ORF">GGQ90_000188</name>
</gene>
<feature type="domain" description="Ribbon-helix-helix" evidence="2">
    <location>
        <begin position="21"/>
        <end position="86"/>
    </location>
</feature>
<dbReference type="Proteomes" id="UP000590524">
    <property type="component" value="Unassembled WGS sequence"/>
</dbReference>
<dbReference type="InterPro" id="IPR038268">
    <property type="entry name" value="RHH_sf"/>
</dbReference>
<dbReference type="InterPro" id="IPR027373">
    <property type="entry name" value="RHH_dom"/>
</dbReference>
<proteinExistence type="predicted"/>
<feature type="region of interest" description="Disordered" evidence="1">
    <location>
        <begin position="1"/>
        <end position="22"/>
    </location>
</feature>
<evidence type="ECO:0000313" key="3">
    <source>
        <dbReference type="EMBL" id="MBB4146435.1"/>
    </source>
</evidence>
<protein>
    <submittedName>
        <fullName evidence="3">Putative DNA-binding ribbon-helix-helix protein</fullName>
    </submittedName>
</protein>
<keyword evidence="4" id="KW-1185">Reference proteome</keyword>
<sequence length="96" mass="9962">MAKGDASDGAAASGASPFAPPVKRSVTIAGHQTAISLEPIFWQALRDAAAEAELPINALIARIDVARIAADDPPNLASAMRCWLFARTMQADSSDA</sequence>
<name>A0A7W6LL98_9SPHN</name>
<comment type="caution">
    <text evidence="3">The sequence shown here is derived from an EMBL/GenBank/DDBJ whole genome shotgun (WGS) entry which is preliminary data.</text>
</comment>
<dbReference type="AlphaFoldDB" id="A0A7W6LL98"/>
<dbReference type="Gene3D" id="1.10.3990.20">
    <property type="entry name" value="protein bp1543"/>
    <property type="match status" value="1"/>
</dbReference>
<keyword evidence="3" id="KW-0238">DNA-binding</keyword>
<evidence type="ECO:0000313" key="4">
    <source>
        <dbReference type="Proteomes" id="UP000590524"/>
    </source>
</evidence>
<accession>A0A7W6LL98</accession>
<reference evidence="3 4" key="1">
    <citation type="submission" date="2020-08" db="EMBL/GenBank/DDBJ databases">
        <title>Genomic Encyclopedia of Type Strains, Phase IV (KMG-IV): sequencing the most valuable type-strain genomes for metagenomic binning, comparative biology and taxonomic classification.</title>
        <authorList>
            <person name="Goeker M."/>
        </authorList>
    </citation>
    <scope>NUCLEOTIDE SEQUENCE [LARGE SCALE GENOMIC DNA]</scope>
    <source>
        <strain evidence="3 4">DSM 19371</strain>
    </source>
</reference>
<organism evidence="3 4">
    <name type="scientific">Sphingobium scionense</name>
    <dbReference type="NCBI Taxonomy" id="1404341"/>
    <lineage>
        <taxon>Bacteria</taxon>
        <taxon>Pseudomonadati</taxon>
        <taxon>Pseudomonadota</taxon>
        <taxon>Alphaproteobacteria</taxon>
        <taxon>Sphingomonadales</taxon>
        <taxon>Sphingomonadaceae</taxon>
        <taxon>Sphingobium</taxon>
    </lineage>
</organism>
<evidence type="ECO:0000256" key="1">
    <source>
        <dbReference type="SAM" id="MobiDB-lite"/>
    </source>
</evidence>
<dbReference type="GO" id="GO:0003677">
    <property type="term" value="F:DNA binding"/>
    <property type="evidence" value="ECO:0007669"/>
    <property type="project" value="UniProtKB-KW"/>
</dbReference>
<dbReference type="RefSeq" id="WP_188080388.1">
    <property type="nucleotide sequence ID" value="NZ_JACIEU010000001.1"/>
</dbReference>
<dbReference type="Pfam" id="PF13467">
    <property type="entry name" value="RHH_4"/>
    <property type="match status" value="1"/>
</dbReference>
<dbReference type="EMBL" id="JACIEU010000001">
    <property type="protein sequence ID" value="MBB4146435.1"/>
    <property type="molecule type" value="Genomic_DNA"/>
</dbReference>
<feature type="compositionally biased region" description="Low complexity" evidence="1">
    <location>
        <begin position="1"/>
        <end position="17"/>
    </location>
</feature>
<evidence type="ECO:0000259" key="2">
    <source>
        <dbReference type="Pfam" id="PF13467"/>
    </source>
</evidence>